<comment type="caution">
    <text evidence="2">The sequence shown here is derived from an EMBL/GenBank/DDBJ whole genome shotgun (WGS) entry which is preliminary data.</text>
</comment>
<dbReference type="Proteomes" id="UP000631670">
    <property type="component" value="Unassembled WGS sequence"/>
</dbReference>
<accession>A0ABR9HTI8</accession>
<dbReference type="InterPro" id="IPR006680">
    <property type="entry name" value="Amidohydro-rel"/>
</dbReference>
<sequence>MFFADALDHAPTRSWLDTLLTHRIGHRYWRRVIEIRDGLLQLSPQLVDAGWFLGGVADGEAELRARVRQNAALGADVIKVMASGGQITPNSPKMWHSQFAAAELAAIVDEAQQSGLPVAAHAHGTDAIAAAADAGVATIEHCTWLREGGGGYDLRDDVAAKIAERGIFACVAWPSDWRGFMNRLGTARADQVVDRFAWMAAHGIRMIPGTDAGAGTSGFDDYAGALQLYEHLGLDRAVIIEMATTTSAEALGLGGRTGQLTPGLSADLLVTAGDPLVDLANLGRLQLVVVRGQATSMVAE</sequence>
<reference evidence="2 3" key="1">
    <citation type="submission" date="2020-10" db="EMBL/GenBank/DDBJ databases">
        <title>Sequencing the genomes of 1000 actinobacteria strains.</title>
        <authorList>
            <person name="Klenk H.-P."/>
        </authorList>
    </citation>
    <scope>NUCLEOTIDE SEQUENCE [LARGE SCALE GENOMIC DNA]</scope>
    <source>
        <strain evidence="2 3">DSM 44653</strain>
    </source>
</reference>
<dbReference type="Gene3D" id="3.20.20.140">
    <property type="entry name" value="Metal-dependent hydrolases"/>
    <property type="match status" value="1"/>
</dbReference>
<keyword evidence="3" id="KW-1185">Reference proteome</keyword>
<organism evidence="2 3">
    <name type="scientific">Amycolatopsis lexingtonensis</name>
    <dbReference type="NCBI Taxonomy" id="218822"/>
    <lineage>
        <taxon>Bacteria</taxon>
        <taxon>Bacillati</taxon>
        <taxon>Actinomycetota</taxon>
        <taxon>Actinomycetes</taxon>
        <taxon>Pseudonocardiales</taxon>
        <taxon>Pseudonocardiaceae</taxon>
        <taxon>Amycolatopsis</taxon>
    </lineage>
</organism>
<evidence type="ECO:0000313" key="3">
    <source>
        <dbReference type="Proteomes" id="UP000631670"/>
    </source>
</evidence>
<dbReference type="EMBL" id="JADBEG010000001">
    <property type="protein sequence ID" value="MBE1494092.1"/>
    <property type="molecule type" value="Genomic_DNA"/>
</dbReference>
<proteinExistence type="predicted"/>
<feature type="domain" description="Amidohydrolase-related" evidence="1">
    <location>
        <begin position="52"/>
        <end position="293"/>
    </location>
</feature>
<name>A0ABR9HTI8_9PSEU</name>
<gene>
    <name evidence="2" type="ORF">H4696_001192</name>
</gene>
<protein>
    <submittedName>
        <fullName evidence="2">Imidazolonepropionase-like amidohydrolase</fullName>
    </submittedName>
</protein>
<dbReference type="SUPFAM" id="SSF51556">
    <property type="entry name" value="Metallo-dependent hydrolases"/>
    <property type="match status" value="1"/>
</dbReference>
<dbReference type="PANTHER" id="PTHR43135">
    <property type="entry name" value="ALPHA-D-RIBOSE 1-METHYLPHOSPHONATE 5-TRIPHOSPHATE DIPHOSPHATASE"/>
    <property type="match status" value="1"/>
</dbReference>
<evidence type="ECO:0000313" key="2">
    <source>
        <dbReference type="EMBL" id="MBE1494092.1"/>
    </source>
</evidence>
<dbReference type="PANTHER" id="PTHR43135:SF3">
    <property type="entry name" value="ALPHA-D-RIBOSE 1-METHYLPHOSPHONATE 5-TRIPHOSPHATE DIPHOSPHATASE"/>
    <property type="match status" value="1"/>
</dbReference>
<dbReference type="InterPro" id="IPR051781">
    <property type="entry name" value="Metallo-dep_Hydrolase"/>
</dbReference>
<dbReference type="Pfam" id="PF01979">
    <property type="entry name" value="Amidohydro_1"/>
    <property type="match status" value="1"/>
</dbReference>
<dbReference type="InterPro" id="IPR032466">
    <property type="entry name" value="Metal_Hydrolase"/>
</dbReference>
<evidence type="ECO:0000259" key="1">
    <source>
        <dbReference type="Pfam" id="PF01979"/>
    </source>
</evidence>